<protein>
    <submittedName>
        <fullName evidence="1">Uncharacterized protein</fullName>
    </submittedName>
</protein>
<evidence type="ECO:0000313" key="1">
    <source>
        <dbReference type="EMBL" id="AEA23274.1"/>
    </source>
</evidence>
<accession>F4CMD4</accession>
<evidence type="ECO:0000313" key="2">
    <source>
        <dbReference type="Proteomes" id="UP000007809"/>
    </source>
</evidence>
<dbReference type="Proteomes" id="UP000007809">
    <property type="component" value="Chromosome"/>
</dbReference>
<dbReference type="AlphaFoldDB" id="F4CMD4"/>
<dbReference type="KEGG" id="pdx:Psed_1023"/>
<proteinExistence type="predicted"/>
<name>F4CMD4_PSEUX</name>
<reference evidence="1 2" key="1">
    <citation type="journal article" date="2011" name="J. Bacteriol.">
        <title>Genome sequence of the 1,4-dioxane-degrading Pseudonocardia dioxanivorans strain CB1190.</title>
        <authorList>
            <person name="Sales C.M."/>
            <person name="Mahendra S."/>
            <person name="Grostern A."/>
            <person name="Parales R.E."/>
            <person name="Goodwin L.A."/>
            <person name="Woyke T."/>
            <person name="Nolan M."/>
            <person name="Lapidus A."/>
            <person name="Chertkov O."/>
            <person name="Ovchinnikova G."/>
            <person name="Sczyrba A."/>
            <person name="Alvarez-Cohen L."/>
        </authorList>
    </citation>
    <scope>NUCLEOTIDE SEQUENCE [LARGE SCALE GENOMIC DNA]</scope>
    <source>
        <strain evidence="2">ATCC 55486 / DSM 44775 / JCM 13855 / CB1190</strain>
    </source>
</reference>
<sequence>MTTRCTRCGRSNSGAQVLSTHPTSEGWVRYRRCACGEVSIELVRLADRSTTVDALASFAEPRHGALRG</sequence>
<gene>
    <name evidence="1" type="ordered locus">Psed_1023</name>
</gene>
<dbReference type="EMBL" id="CP002593">
    <property type="protein sequence ID" value="AEA23274.1"/>
    <property type="molecule type" value="Genomic_DNA"/>
</dbReference>
<dbReference type="HOGENOM" id="CLU_2790955_0_0_11"/>
<keyword evidence="2" id="KW-1185">Reference proteome</keyword>
<organism evidence="1 2">
    <name type="scientific">Pseudonocardia dioxanivorans (strain ATCC 55486 / DSM 44775 / JCM 13855 / CB1190)</name>
    <dbReference type="NCBI Taxonomy" id="675635"/>
    <lineage>
        <taxon>Bacteria</taxon>
        <taxon>Bacillati</taxon>
        <taxon>Actinomycetota</taxon>
        <taxon>Actinomycetes</taxon>
        <taxon>Pseudonocardiales</taxon>
        <taxon>Pseudonocardiaceae</taxon>
        <taxon>Pseudonocardia</taxon>
    </lineage>
</organism>